<keyword evidence="5 6" id="KW-0472">Membrane</keyword>
<comment type="subcellular location">
    <subcellularLocation>
        <location evidence="1">Membrane</location>
        <topology evidence="1">Multi-pass membrane protein</topology>
    </subcellularLocation>
</comment>
<evidence type="ECO:0000256" key="4">
    <source>
        <dbReference type="ARBA" id="ARBA00022989"/>
    </source>
</evidence>
<feature type="transmembrane region" description="Helical" evidence="6">
    <location>
        <begin position="351"/>
        <end position="373"/>
    </location>
</feature>
<dbReference type="AlphaFoldDB" id="A0A395W762"/>
<evidence type="ECO:0000256" key="7">
    <source>
        <dbReference type="SAM" id="SignalP"/>
    </source>
</evidence>
<feature type="chain" id="PRO_5039268648" evidence="7">
    <location>
        <begin position="29"/>
        <end position="397"/>
    </location>
</feature>
<name>A0A395W762_9FIRM</name>
<dbReference type="PROSITE" id="PS50283">
    <property type="entry name" value="NA_SOLUT_SYMP_3"/>
    <property type="match status" value="1"/>
</dbReference>
<dbReference type="InterPro" id="IPR001734">
    <property type="entry name" value="Na/solute_symporter"/>
</dbReference>
<keyword evidence="7" id="KW-0732">Signal</keyword>
<sequence>MKRNENTKLNRSWMAAFSVATTAFAAHAGGGFATGNQENTWFVSLGWPAIVGVAVAMLLLAMTIREGQIMMNSRGLKTYKELFECLFHPFDKVELLFELFFNIMVLMVVASCISGAASALTQYFGLNYYLGTFVIGLVVLFLTIFGVDLIRRASTYMGIVILVLAVSIYTVGLLNGHNLLDVMRVDFSVHGWSQLPKAVWNGVTYSAFQWVTVPAILVCGTSVLKTKQDCDRSMALTFTLNMLGLGLAVLMLLCWQHYYLTQPNGTTLPTLTTLKSFGANWLVALYGLVLFLCLISSAVCVIFGFVNRFENVKFLQNVENVPVRRALVSAFIMVVSMGISFVGLTNVVKYGYGYCGYLGIAIIIVPLLTVGFCKNRKFMKENAQDAKVSFEEVYEEN</sequence>
<evidence type="ECO:0000256" key="1">
    <source>
        <dbReference type="ARBA" id="ARBA00004141"/>
    </source>
</evidence>
<dbReference type="RefSeq" id="WP_118325515.1">
    <property type="nucleotide sequence ID" value="NZ_QRYH01000018.1"/>
</dbReference>
<feature type="transmembrane region" description="Helical" evidence="6">
    <location>
        <begin position="154"/>
        <end position="174"/>
    </location>
</feature>
<accession>A0A395W762</accession>
<dbReference type="GO" id="GO:0022857">
    <property type="term" value="F:transmembrane transporter activity"/>
    <property type="evidence" value="ECO:0007669"/>
    <property type="project" value="InterPro"/>
</dbReference>
<proteinExistence type="inferred from homology"/>
<evidence type="ECO:0000256" key="2">
    <source>
        <dbReference type="ARBA" id="ARBA00006434"/>
    </source>
</evidence>
<feature type="signal peptide" evidence="7">
    <location>
        <begin position="1"/>
        <end position="28"/>
    </location>
</feature>
<feature type="transmembrane region" description="Helical" evidence="6">
    <location>
        <begin position="43"/>
        <end position="64"/>
    </location>
</feature>
<evidence type="ECO:0000256" key="3">
    <source>
        <dbReference type="ARBA" id="ARBA00022692"/>
    </source>
</evidence>
<organism evidence="8 9">
    <name type="scientific">Holdemanella biformis</name>
    <dbReference type="NCBI Taxonomy" id="1735"/>
    <lineage>
        <taxon>Bacteria</taxon>
        <taxon>Bacillati</taxon>
        <taxon>Bacillota</taxon>
        <taxon>Erysipelotrichia</taxon>
        <taxon>Erysipelotrichales</taxon>
        <taxon>Erysipelotrichaceae</taxon>
        <taxon>Holdemanella</taxon>
    </lineage>
</organism>
<dbReference type="GeneID" id="66580082"/>
<dbReference type="InterPro" id="IPR038377">
    <property type="entry name" value="Na/Glc_symporter_sf"/>
</dbReference>
<feature type="transmembrane region" description="Helical" evidence="6">
    <location>
        <begin position="279"/>
        <end position="306"/>
    </location>
</feature>
<dbReference type="EMBL" id="QRYQ01000017">
    <property type="protein sequence ID" value="RGU90503.1"/>
    <property type="molecule type" value="Genomic_DNA"/>
</dbReference>
<dbReference type="PANTHER" id="PTHR37814">
    <property type="entry name" value="CONSERVED MEMBRANE PROTEIN"/>
    <property type="match status" value="1"/>
</dbReference>
<reference evidence="8 9" key="1">
    <citation type="submission" date="2018-08" db="EMBL/GenBank/DDBJ databases">
        <title>A genome reference for cultivated species of the human gut microbiota.</title>
        <authorList>
            <person name="Zou Y."/>
            <person name="Xue W."/>
            <person name="Luo G."/>
        </authorList>
    </citation>
    <scope>NUCLEOTIDE SEQUENCE [LARGE SCALE GENOMIC DNA]</scope>
    <source>
        <strain evidence="8 9">AF15-20</strain>
    </source>
</reference>
<feature type="transmembrane region" description="Helical" evidence="6">
    <location>
        <begin position="99"/>
        <end position="120"/>
    </location>
</feature>
<comment type="caution">
    <text evidence="8">The sequence shown here is derived from an EMBL/GenBank/DDBJ whole genome shotgun (WGS) entry which is preliminary data.</text>
</comment>
<keyword evidence="3 6" id="KW-0812">Transmembrane</keyword>
<comment type="similarity">
    <text evidence="2">Belongs to the sodium:solute symporter (SSF) (TC 2.A.21) family.</text>
</comment>
<evidence type="ECO:0000313" key="9">
    <source>
        <dbReference type="Proteomes" id="UP000265489"/>
    </source>
</evidence>
<feature type="transmembrane region" description="Helical" evidence="6">
    <location>
        <begin position="326"/>
        <end position="345"/>
    </location>
</feature>
<dbReference type="Gene3D" id="1.20.1730.10">
    <property type="entry name" value="Sodium/glucose cotransporter"/>
    <property type="match status" value="1"/>
</dbReference>
<dbReference type="Proteomes" id="UP000265489">
    <property type="component" value="Unassembled WGS sequence"/>
</dbReference>
<evidence type="ECO:0000256" key="6">
    <source>
        <dbReference type="SAM" id="Phobius"/>
    </source>
</evidence>
<protein>
    <submittedName>
        <fullName evidence="8">Uncharacterized protein</fullName>
    </submittedName>
</protein>
<evidence type="ECO:0000256" key="5">
    <source>
        <dbReference type="ARBA" id="ARBA00023136"/>
    </source>
</evidence>
<feature type="transmembrane region" description="Helical" evidence="6">
    <location>
        <begin position="126"/>
        <end position="147"/>
    </location>
</feature>
<feature type="transmembrane region" description="Helical" evidence="6">
    <location>
        <begin position="207"/>
        <end position="224"/>
    </location>
</feature>
<evidence type="ECO:0000313" key="8">
    <source>
        <dbReference type="EMBL" id="RGU90503.1"/>
    </source>
</evidence>
<dbReference type="PANTHER" id="PTHR37814:SF1">
    <property type="entry name" value="MEMBRANE PROTEIN"/>
    <property type="match status" value="1"/>
</dbReference>
<dbReference type="InterPro" id="IPR038728">
    <property type="entry name" value="YkvI-like"/>
</dbReference>
<keyword evidence="4 6" id="KW-1133">Transmembrane helix</keyword>
<feature type="transmembrane region" description="Helical" evidence="6">
    <location>
        <begin position="236"/>
        <end position="259"/>
    </location>
</feature>
<gene>
    <name evidence="8" type="ORF">DWW32_08765</name>
</gene>
<dbReference type="GO" id="GO:0016020">
    <property type="term" value="C:membrane"/>
    <property type="evidence" value="ECO:0007669"/>
    <property type="project" value="UniProtKB-SubCell"/>
</dbReference>